<keyword evidence="3" id="KW-1185">Reference proteome</keyword>
<comment type="caution">
    <text evidence="2">The sequence shown here is derived from an EMBL/GenBank/DDBJ whole genome shotgun (WGS) entry which is preliminary data.</text>
</comment>
<dbReference type="Proteomes" id="UP000732380">
    <property type="component" value="Unassembled WGS sequence"/>
</dbReference>
<reference evidence="2 3" key="1">
    <citation type="journal article" date="2020" name="bioRxiv">
        <title>Whole genome comparisons of ergot fungi reveals the divergence and evolution of species within the genus Claviceps are the result of varying mechanisms driving genome evolution and host range expansion.</title>
        <authorList>
            <person name="Wyka S.A."/>
            <person name="Mondo S.J."/>
            <person name="Liu M."/>
            <person name="Dettman J."/>
            <person name="Nalam V."/>
            <person name="Broders K.D."/>
        </authorList>
    </citation>
    <scope>NUCLEOTIDE SEQUENCE [LARGE SCALE GENOMIC DNA]</scope>
    <source>
        <strain evidence="2 3">LM576</strain>
    </source>
</reference>
<feature type="compositionally biased region" description="Low complexity" evidence="1">
    <location>
        <begin position="152"/>
        <end position="167"/>
    </location>
</feature>
<feature type="region of interest" description="Disordered" evidence="1">
    <location>
        <begin position="1"/>
        <end position="27"/>
    </location>
</feature>
<feature type="compositionally biased region" description="Pro residues" evidence="1">
    <location>
        <begin position="1"/>
        <end position="20"/>
    </location>
</feature>
<gene>
    <name evidence="2" type="ORF">E4U13_005058</name>
</gene>
<accession>A0A9P7PXU9</accession>
<organism evidence="2 3">
    <name type="scientific">Claviceps humidiphila</name>
    <dbReference type="NCBI Taxonomy" id="1294629"/>
    <lineage>
        <taxon>Eukaryota</taxon>
        <taxon>Fungi</taxon>
        <taxon>Dikarya</taxon>
        <taxon>Ascomycota</taxon>
        <taxon>Pezizomycotina</taxon>
        <taxon>Sordariomycetes</taxon>
        <taxon>Hypocreomycetidae</taxon>
        <taxon>Hypocreales</taxon>
        <taxon>Clavicipitaceae</taxon>
        <taxon>Claviceps</taxon>
    </lineage>
</organism>
<proteinExistence type="predicted"/>
<evidence type="ECO:0000256" key="1">
    <source>
        <dbReference type="SAM" id="MobiDB-lite"/>
    </source>
</evidence>
<evidence type="ECO:0000313" key="3">
    <source>
        <dbReference type="Proteomes" id="UP000732380"/>
    </source>
</evidence>
<dbReference type="AlphaFoldDB" id="A0A9P7PXU9"/>
<feature type="region of interest" description="Disordered" evidence="1">
    <location>
        <begin position="285"/>
        <end position="348"/>
    </location>
</feature>
<protein>
    <submittedName>
        <fullName evidence="2">Uncharacterized protein</fullName>
    </submittedName>
</protein>
<sequence length="391" mass="41629">MPPPGTSPQPPPKQESPPPQIEHFNGDISPAWLASPQWQHIEPTPQRPTPQDLANRVAYLIDLYAARGTNGLDLLLCLQDDFKGWTVGTFMEIPQDLLGELRDLVQERGVSFGQVMGGSSAEILSRGLGLGLGLGLAGDGCEGFAATGGAVGESLEGGPEPEGWSLLAGGGDGDGDGTPQVEQAACVSVATAPAFEGLDGQDARYGQVQLCFPENAAAAGEYVYGRQCSFGLEGGSEWSPLVHYGGHEPLVYPFVPWSPAQVPGIDGQQSCFDVPLQAPILREPQAHGPHADSLSVRPLAQRPGRDGQLQSYREVPRQSPTQREPHSSDTVSKRPLGQGPGSDAQQECYYRPPESLAGYNAVDKVLRDAASSYRPMGRVMPKEEPFLAIDM</sequence>
<name>A0A9P7PXU9_9HYPO</name>
<feature type="region of interest" description="Disordered" evidence="1">
    <location>
        <begin position="151"/>
        <end position="180"/>
    </location>
</feature>
<dbReference type="EMBL" id="SRQM01000400">
    <property type="protein sequence ID" value="KAG6111162.1"/>
    <property type="molecule type" value="Genomic_DNA"/>
</dbReference>
<evidence type="ECO:0000313" key="2">
    <source>
        <dbReference type="EMBL" id="KAG6111162.1"/>
    </source>
</evidence>